<dbReference type="AlphaFoldDB" id="A0A5C6DAC8"/>
<keyword evidence="2" id="KW-0472">Membrane</keyword>
<evidence type="ECO:0000256" key="1">
    <source>
        <dbReference type="SAM" id="MobiDB-lite"/>
    </source>
</evidence>
<evidence type="ECO:0000313" key="4">
    <source>
        <dbReference type="Proteomes" id="UP000319143"/>
    </source>
</evidence>
<keyword evidence="4" id="KW-1185">Reference proteome</keyword>
<dbReference type="EMBL" id="SJPV01000009">
    <property type="protein sequence ID" value="TWU33842.1"/>
    <property type="molecule type" value="Genomic_DNA"/>
</dbReference>
<name>A0A5C6DAC8_9BACT</name>
<keyword evidence="2" id="KW-1133">Transmembrane helix</keyword>
<dbReference type="OrthoDB" id="1046899at2"/>
<keyword evidence="2" id="KW-0812">Transmembrane</keyword>
<accession>A0A5C6DAC8</accession>
<evidence type="ECO:0000313" key="3">
    <source>
        <dbReference type="EMBL" id="TWU33842.1"/>
    </source>
</evidence>
<feature type="transmembrane region" description="Helical" evidence="2">
    <location>
        <begin position="146"/>
        <end position="170"/>
    </location>
</feature>
<comment type="caution">
    <text evidence="3">The sequence shown here is derived from an EMBL/GenBank/DDBJ whole genome shotgun (WGS) entry which is preliminary data.</text>
</comment>
<reference evidence="3 4" key="1">
    <citation type="submission" date="2019-02" db="EMBL/GenBank/DDBJ databases">
        <title>Deep-cultivation of Planctomycetes and their phenomic and genomic characterization uncovers novel biology.</title>
        <authorList>
            <person name="Wiegand S."/>
            <person name="Jogler M."/>
            <person name="Boedeker C."/>
            <person name="Pinto D."/>
            <person name="Vollmers J."/>
            <person name="Rivas-Marin E."/>
            <person name="Kohn T."/>
            <person name="Peeters S.H."/>
            <person name="Heuer A."/>
            <person name="Rast P."/>
            <person name="Oberbeckmann S."/>
            <person name="Bunk B."/>
            <person name="Jeske O."/>
            <person name="Meyerdierks A."/>
            <person name="Storesund J.E."/>
            <person name="Kallscheuer N."/>
            <person name="Luecker S."/>
            <person name="Lage O.M."/>
            <person name="Pohl T."/>
            <person name="Merkel B.J."/>
            <person name="Hornburger P."/>
            <person name="Mueller R.-W."/>
            <person name="Bruemmer F."/>
            <person name="Labrenz M."/>
            <person name="Spormann A.M."/>
            <person name="Op Den Camp H."/>
            <person name="Overmann J."/>
            <person name="Amann R."/>
            <person name="Jetten M.S.M."/>
            <person name="Mascher T."/>
            <person name="Medema M.H."/>
            <person name="Devos D.P."/>
            <person name="Kaster A.-K."/>
            <person name="Ovreas L."/>
            <person name="Rohde M."/>
            <person name="Galperin M.Y."/>
            <person name="Jogler C."/>
        </authorList>
    </citation>
    <scope>NUCLEOTIDE SEQUENCE [LARGE SCALE GENOMIC DNA]</scope>
    <source>
        <strain evidence="3 4">Poly41</strain>
    </source>
</reference>
<proteinExistence type="predicted"/>
<dbReference type="Proteomes" id="UP000319143">
    <property type="component" value="Unassembled WGS sequence"/>
</dbReference>
<organism evidence="3 4">
    <name type="scientific">Novipirellula artificiosorum</name>
    <dbReference type="NCBI Taxonomy" id="2528016"/>
    <lineage>
        <taxon>Bacteria</taxon>
        <taxon>Pseudomonadati</taxon>
        <taxon>Planctomycetota</taxon>
        <taxon>Planctomycetia</taxon>
        <taxon>Pirellulales</taxon>
        <taxon>Pirellulaceae</taxon>
        <taxon>Novipirellula</taxon>
    </lineage>
</organism>
<sequence length="200" mass="22454">MEEHEHCTDESPADQTTATVEDTDAHDSDGRDFGEPQELKRRGDVEKCPVCGSQVDAEAYHCASCRNYFCFHCRSRLVPPDTQLQCVNQQCDYYGKLVCDVCDVSHEREEAPTVYAEPEDGYWPGWLLFAIIAFGCVWYFSSLQAAAWTAAGVFVLGGGLLHMLGVNVFGRNRIVEQQRKSAYHSCIRCDEVVKQVSKAK</sequence>
<feature type="region of interest" description="Disordered" evidence="1">
    <location>
        <begin position="1"/>
        <end position="36"/>
    </location>
</feature>
<evidence type="ECO:0000256" key="2">
    <source>
        <dbReference type="SAM" id="Phobius"/>
    </source>
</evidence>
<dbReference type="RefSeq" id="WP_146529256.1">
    <property type="nucleotide sequence ID" value="NZ_SJPV01000009.1"/>
</dbReference>
<gene>
    <name evidence="3" type="ORF">Poly41_48410</name>
</gene>
<feature type="transmembrane region" description="Helical" evidence="2">
    <location>
        <begin position="122"/>
        <end position="140"/>
    </location>
</feature>
<protein>
    <submittedName>
        <fullName evidence="3">Uncharacterized protein</fullName>
    </submittedName>
</protein>
<feature type="compositionally biased region" description="Basic and acidic residues" evidence="1">
    <location>
        <begin position="23"/>
        <end position="36"/>
    </location>
</feature>